<gene>
    <name evidence="1" type="ORF">BGO89_08745</name>
</gene>
<dbReference type="STRING" id="1895771.BGO89_08745"/>
<dbReference type="SUPFAM" id="SSF53448">
    <property type="entry name" value="Nucleotide-diphospho-sugar transferases"/>
    <property type="match status" value="1"/>
</dbReference>
<dbReference type="EMBL" id="MKVH01000024">
    <property type="protein sequence ID" value="OJX56630.1"/>
    <property type="molecule type" value="Genomic_DNA"/>
</dbReference>
<name>A0A1M3KW62_9BACT</name>
<proteinExistence type="predicted"/>
<dbReference type="Pfam" id="PF09837">
    <property type="entry name" value="DUF2064"/>
    <property type="match status" value="1"/>
</dbReference>
<accession>A0A1M3KW62</accession>
<organism evidence="1 2">
    <name type="scientific">Candidatus Kapaibacterium thiocyanatum</name>
    <dbReference type="NCBI Taxonomy" id="1895771"/>
    <lineage>
        <taxon>Bacteria</taxon>
        <taxon>Pseudomonadati</taxon>
        <taxon>Candidatus Kapaibacteriota</taxon>
        <taxon>Candidatus Kapaibacteriia</taxon>
        <taxon>Candidatus Kapaibacteriales</taxon>
        <taxon>Candidatus Kapaibacteriaceae</taxon>
        <taxon>Candidatus Kapaibacterium</taxon>
    </lineage>
</organism>
<evidence type="ECO:0000313" key="1">
    <source>
        <dbReference type="EMBL" id="OJX56630.1"/>
    </source>
</evidence>
<sequence length="229" mass="25090">MSGCAILFFSRSWATEAVAKPLGITDTGRAERIIRAMMEGVLTVLSGVDADLHWWSDVPIESDVLHRHGIHTNECQRGANQRERLKNAVDDLFARGYAQVCIVGNDTPLSRDLVENVLDAGTDVIGHSWDGGFYILKLMRGSPAAALFDAERWNGGRPDVTGLDLSVVEARLDFDVAGTILRAHPDKYLRGLADDADHVVYGRPRHVPPPLLVVVDGIDGRAPPSVRHR</sequence>
<comment type="caution">
    <text evidence="1">The sequence shown here is derived from an EMBL/GenBank/DDBJ whole genome shotgun (WGS) entry which is preliminary data.</text>
</comment>
<dbReference type="Proteomes" id="UP000184233">
    <property type="component" value="Unassembled WGS sequence"/>
</dbReference>
<dbReference type="Gene3D" id="3.90.550.10">
    <property type="entry name" value="Spore Coat Polysaccharide Biosynthesis Protein SpsA, Chain A"/>
    <property type="match status" value="1"/>
</dbReference>
<dbReference type="InterPro" id="IPR018641">
    <property type="entry name" value="Trfase_1_rSAM/seldom-assoc"/>
</dbReference>
<reference evidence="1 2" key="1">
    <citation type="submission" date="2016-09" db="EMBL/GenBank/DDBJ databases">
        <title>Genome-resolved meta-omics ties microbial dynamics to process performance in biotechnology for thiocyanate degradation.</title>
        <authorList>
            <person name="Kantor R.S."/>
            <person name="Huddy R.J."/>
            <person name="Iyer R."/>
            <person name="Thomas B.C."/>
            <person name="Brown C.T."/>
            <person name="Anantharaman K."/>
            <person name="Tringe S."/>
            <person name="Hettich R.L."/>
            <person name="Harrison S.T."/>
            <person name="Banfield J.F."/>
        </authorList>
    </citation>
    <scope>NUCLEOTIDE SEQUENCE [LARGE SCALE GENOMIC DNA]</scope>
    <source>
        <strain evidence="1">59-99</strain>
    </source>
</reference>
<evidence type="ECO:0008006" key="3">
    <source>
        <dbReference type="Google" id="ProtNLM"/>
    </source>
</evidence>
<dbReference type="AlphaFoldDB" id="A0A1M3KW62"/>
<dbReference type="InterPro" id="IPR029044">
    <property type="entry name" value="Nucleotide-diphossugar_trans"/>
</dbReference>
<evidence type="ECO:0000313" key="2">
    <source>
        <dbReference type="Proteomes" id="UP000184233"/>
    </source>
</evidence>
<protein>
    <recommendedName>
        <fullName evidence="3">Glycosyltransferase</fullName>
    </recommendedName>
</protein>